<accession>A0A5C6Q6Z5</accession>
<organism evidence="1 2">
    <name type="scientific">Colwellia demingiae</name>
    <dbReference type="NCBI Taxonomy" id="89401"/>
    <lineage>
        <taxon>Bacteria</taxon>
        <taxon>Pseudomonadati</taxon>
        <taxon>Pseudomonadota</taxon>
        <taxon>Gammaproteobacteria</taxon>
        <taxon>Alteromonadales</taxon>
        <taxon>Colwelliaceae</taxon>
        <taxon>Colwellia</taxon>
    </lineage>
</organism>
<name>A0A5C6Q6Z5_9GAMM</name>
<dbReference type="AlphaFoldDB" id="A0A5C6Q6Z5"/>
<proteinExistence type="predicted"/>
<keyword evidence="2" id="KW-1185">Reference proteome</keyword>
<dbReference type="InterPro" id="IPR056546">
    <property type="entry name" value="MreB_MamK-like"/>
</dbReference>
<dbReference type="Gene3D" id="3.30.420.40">
    <property type="match status" value="1"/>
</dbReference>
<dbReference type="Proteomes" id="UP000321822">
    <property type="component" value="Unassembled WGS sequence"/>
</dbReference>
<protein>
    <submittedName>
        <fullName evidence="1">Rod shape-determining protein MreB</fullName>
    </submittedName>
</protein>
<evidence type="ECO:0000313" key="2">
    <source>
        <dbReference type="Proteomes" id="UP000321822"/>
    </source>
</evidence>
<reference evidence="1 2" key="1">
    <citation type="submission" date="2019-07" db="EMBL/GenBank/DDBJ databases">
        <title>Genomes of sea-ice associated Colwellia species.</title>
        <authorList>
            <person name="Bowman J.P."/>
        </authorList>
    </citation>
    <scope>NUCLEOTIDE SEQUENCE [LARGE SCALE GENOMIC DNA]</scope>
    <source>
        <strain evidence="1 2">ACAM 459</strain>
    </source>
</reference>
<dbReference type="Pfam" id="PF06723">
    <property type="entry name" value="MreB_Mbl"/>
    <property type="match status" value="1"/>
</dbReference>
<dbReference type="OrthoDB" id="8612466at2"/>
<evidence type="ECO:0000313" key="1">
    <source>
        <dbReference type="EMBL" id="TWX64501.1"/>
    </source>
</evidence>
<sequence length="171" mass="19166">MARRPKVLFTFIRSLFSNDLLVELSENKVSIKAFTSDMSFEEEPYIAIENTKKGEVVKAIGKNAKSLSAPNIRVLNPFKHNRSFVADFMCAEKILQHGIYTMHNSPIIRPSPRVNIHQLEKTDGGLTDIEERVLRELAMGAGAREVVIYLGCKINTNVEGFDTVKARISAT</sequence>
<comment type="caution">
    <text evidence="1">The sequence shown here is derived from an EMBL/GenBank/DDBJ whole genome shotgun (WGS) entry which is preliminary data.</text>
</comment>
<dbReference type="EMBL" id="VOLT01000013">
    <property type="protein sequence ID" value="TWX64501.1"/>
    <property type="molecule type" value="Genomic_DNA"/>
</dbReference>
<gene>
    <name evidence="1" type="ORF">ESZ36_19510</name>
</gene>